<evidence type="ECO:0000256" key="4">
    <source>
        <dbReference type="ARBA" id="ARBA00022989"/>
    </source>
</evidence>
<dbReference type="GO" id="GO:0016020">
    <property type="term" value="C:membrane"/>
    <property type="evidence" value="ECO:0007669"/>
    <property type="project" value="UniProtKB-SubCell"/>
</dbReference>
<reference evidence="7 8" key="1">
    <citation type="journal article" date="2015" name="Genome Biol.">
        <title>Comparative genomics of Steinernema reveals deeply conserved gene regulatory networks.</title>
        <authorList>
            <person name="Dillman A.R."/>
            <person name="Macchietto M."/>
            <person name="Porter C.F."/>
            <person name="Rogers A."/>
            <person name="Williams B."/>
            <person name="Antoshechkin I."/>
            <person name="Lee M.M."/>
            <person name="Goodwin Z."/>
            <person name="Lu X."/>
            <person name="Lewis E.E."/>
            <person name="Goodrich-Blair H."/>
            <person name="Stock S.P."/>
            <person name="Adams B.J."/>
            <person name="Sternberg P.W."/>
            <person name="Mortazavi A."/>
        </authorList>
    </citation>
    <scope>NUCLEOTIDE SEQUENCE [LARGE SCALE GENOMIC DNA]</scope>
    <source>
        <strain evidence="7 8">ALL</strain>
    </source>
</reference>
<gene>
    <name evidence="7" type="ORF">L596_012778</name>
</gene>
<organism evidence="7 8">
    <name type="scientific">Steinernema carpocapsae</name>
    <name type="common">Entomopathogenic nematode</name>
    <dbReference type="NCBI Taxonomy" id="34508"/>
    <lineage>
        <taxon>Eukaryota</taxon>
        <taxon>Metazoa</taxon>
        <taxon>Ecdysozoa</taxon>
        <taxon>Nematoda</taxon>
        <taxon>Chromadorea</taxon>
        <taxon>Rhabditida</taxon>
        <taxon>Tylenchina</taxon>
        <taxon>Panagrolaimomorpha</taxon>
        <taxon>Strongyloidoidea</taxon>
        <taxon>Steinernematidae</taxon>
        <taxon>Steinernema</taxon>
    </lineage>
</organism>
<dbReference type="Proteomes" id="UP000298663">
    <property type="component" value="Unassembled WGS sequence"/>
</dbReference>
<evidence type="ECO:0008006" key="9">
    <source>
        <dbReference type="Google" id="ProtNLM"/>
    </source>
</evidence>
<feature type="transmembrane region" description="Helical" evidence="6">
    <location>
        <begin position="6"/>
        <end position="25"/>
    </location>
</feature>
<dbReference type="SUPFAM" id="SSF81321">
    <property type="entry name" value="Family A G protein-coupled receptor-like"/>
    <property type="match status" value="1"/>
</dbReference>
<comment type="caution">
    <text evidence="7">The sequence shown here is derived from an EMBL/GenBank/DDBJ whole genome shotgun (WGS) entry which is preliminary data.</text>
</comment>
<keyword evidence="8" id="KW-1185">Reference proteome</keyword>
<evidence type="ECO:0000313" key="7">
    <source>
        <dbReference type="EMBL" id="TKR88553.1"/>
    </source>
</evidence>
<dbReference type="PANTHER" id="PTHR22945">
    <property type="entry name" value="SERPENTINE RECEPTOR, CLASS D DELTA"/>
    <property type="match status" value="1"/>
</dbReference>
<comment type="similarity">
    <text evidence="2">Belongs to the nematode receptor-like protein srd family.</text>
</comment>
<reference evidence="7 8" key="2">
    <citation type="journal article" date="2019" name="G3 (Bethesda)">
        <title>Hybrid Assembly of the Genome of the Entomopathogenic Nematode Steinernema carpocapsae Identifies the X-Chromosome.</title>
        <authorList>
            <person name="Serra L."/>
            <person name="Macchietto M."/>
            <person name="Macias-Munoz A."/>
            <person name="McGill C.J."/>
            <person name="Rodriguez I.M."/>
            <person name="Rodriguez B."/>
            <person name="Murad R."/>
            <person name="Mortazavi A."/>
        </authorList>
    </citation>
    <scope>NUCLEOTIDE SEQUENCE [LARGE SCALE GENOMIC DNA]</scope>
    <source>
        <strain evidence="7 8">ALL</strain>
    </source>
</reference>
<dbReference type="InterPro" id="IPR019421">
    <property type="entry name" value="7TM_GPCR_serpentine_rcpt_Srd"/>
</dbReference>
<accession>A0A4U5NYZ1</accession>
<dbReference type="Pfam" id="PF10317">
    <property type="entry name" value="7TM_GPCR_Srd"/>
    <property type="match status" value="2"/>
</dbReference>
<dbReference type="OrthoDB" id="5843445at2759"/>
<evidence type="ECO:0000256" key="3">
    <source>
        <dbReference type="ARBA" id="ARBA00022692"/>
    </source>
</evidence>
<feature type="transmembrane region" description="Helical" evidence="6">
    <location>
        <begin position="84"/>
        <end position="108"/>
    </location>
</feature>
<dbReference type="AlphaFoldDB" id="A0A4U5NYZ1"/>
<evidence type="ECO:0000256" key="2">
    <source>
        <dbReference type="ARBA" id="ARBA00009166"/>
    </source>
</evidence>
<evidence type="ECO:0000256" key="6">
    <source>
        <dbReference type="SAM" id="Phobius"/>
    </source>
</evidence>
<name>A0A4U5NYZ1_STECR</name>
<evidence type="ECO:0000313" key="8">
    <source>
        <dbReference type="Proteomes" id="UP000298663"/>
    </source>
</evidence>
<sequence>MSLFQIYCSAMSLFSITCNLMLIIISKFKILDAVQELRMFLANIAVADIILSLCILGIAPQNVVRGTSTIRIPHGLLTQLAPEYLSLICAFAVAVYMYVVLSYALLFLYRLAVMNSNSLLASILTGKNIFIFFGAVVVICAIEMILVHLSSTDTGYLWDKLNRTSDVVDDFLYQIEFGRQPIILTQTTANPNALPKDTGASVAPAMGSGVNLMETSKLILNVFGSDYKRNPMVFFSSGLLVAMNVLAYLIIFVSAYYILKSLNVKQDQMSKETRGVHQELIKILESVFPLVFVIPPFVIYIINLFNPNIAYPRDEFITTICIIMIPAVPPVLTFIFVPVYKKALLHLVTCSFLRHAAHDNIAENANEELSKAQISNIQHVTENKN</sequence>
<feature type="transmembrane region" description="Helical" evidence="6">
    <location>
        <begin position="316"/>
        <end position="337"/>
    </location>
</feature>
<keyword evidence="4 6" id="KW-1133">Transmembrane helix</keyword>
<dbReference type="PANTHER" id="PTHR22945:SF92">
    <property type="entry name" value="G PROTEIN-COUPLED RECEPTOR"/>
    <property type="match status" value="1"/>
</dbReference>
<dbReference type="Gene3D" id="1.20.1070.10">
    <property type="entry name" value="Rhodopsin 7-helix transmembrane proteins"/>
    <property type="match status" value="1"/>
</dbReference>
<dbReference type="InterPro" id="IPR050920">
    <property type="entry name" value="Nematode_rcpt-like_delta"/>
</dbReference>
<feature type="transmembrane region" description="Helical" evidence="6">
    <location>
        <begin position="129"/>
        <end position="149"/>
    </location>
</feature>
<evidence type="ECO:0000256" key="5">
    <source>
        <dbReference type="ARBA" id="ARBA00023136"/>
    </source>
</evidence>
<keyword evidence="5 6" id="KW-0472">Membrane</keyword>
<protein>
    <recommendedName>
        <fullName evidence="9">G-protein coupled receptors family 1 profile domain-containing protein</fullName>
    </recommendedName>
</protein>
<feature type="transmembrane region" description="Helical" evidence="6">
    <location>
        <begin position="37"/>
        <end position="59"/>
    </location>
</feature>
<comment type="subcellular location">
    <subcellularLocation>
        <location evidence="1">Membrane</location>
        <topology evidence="1">Multi-pass membrane protein</topology>
    </subcellularLocation>
</comment>
<feature type="transmembrane region" description="Helical" evidence="6">
    <location>
        <begin position="233"/>
        <end position="259"/>
    </location>
</feature>
<feature type="transmembrane region" description="Helical" evidence="6">
    <location>
        <begin position="280"/>
        <end position="304"/>
    </location>
</feature>
<dbReference type="EMBL" id="AZBU02000003">
    <property type="protein sequence ID" value="TKR88553.1"/>
    <property type="molecule type" value="Genomic_DNA"/>
</dbReference>
<keyword evidence="3 6" id="KW-0812">Transmembrane</keyword>
<evidence type="ECO:0000256" key="1">
    <source>
        <dbReference type="ARBA" id="ARBA00004141"/>
    </source>
</evidence>
<proteinExistence type="inferred from homology"/>